<dbReference type="HOGENOM" id="CLU_2851944_0_0_1"/>
<name>E9GRJ0_DAPPU</name>
<gene>
    <name evidence="1" type="ORF">DAPPUDRAFT_246979</name>
</gene>
<dbReference type="Proteomes" id="UP000000305">
    <property type="component" value="Unassembled WGS sequence"/>
</dbReference>
<keyword evidence="2" id="KW-1185">Reference proteome</keyword>
<accession>E9GRJ0</accession>
<sequence>MAALTRQCPISLSLVMLFICGYPLAVRLVPLCTIPVGSKTRTNSEDPNTTFDKLTFGLQPVTHRH</sequence>
<organism evidence="1 2">
    <name type="scientific">Daphnia pulex</name>
    <name type="common">Water flea</name>
    <dbReference type="NCBI Taxonomy" id="6669"/>
    <lineage>
        <taxon>Eukaryota</taxon>
        <taxon>Metazoa</taxon>
        <taxon>Ecdysozoa</taxon>
        <taxon>Arthropoda</taxon>
        <taxon>Crustacea</taxon>
        <taxon>Branchiopoda</taxon>
        <taxon>Diplostraca</taxon>
        <taxon>Cladocera</taxon>
        <taxon>Anomopoda</taxon>
        <taxon>Daphniidae</taxon>
        <taxon>Daphnia</taxon>
    </lineage>
</organism>
<protein>
    <submittedName>
        <fullName evidence="1">Uncharacterized protein</fullName>
    </submittedName>
</protein>
<evidence type="ECO:0000313" key="2">
    <source>
        <dbReference type="Proteomes" id="UP000000305"/>
    </source>
</evidence>
<reference evidence="1 2" key="1">
    <citation type="journal article" date="2011" name="Science">
        <title>The ecoresponsive genome of Daphnia pulex.</title>
        <authorList>
            <person name="Colbourne J.K."/>
            <person name="Pfrender M.E."/>
            <person name="Gilbert D."/>
            <person name="Thomas W.K."/>
            <person name="Tucker A."/>
            <person name="Oakley T.H."/>
            <person name="Tokishita S."/>
            <person name="Aerts A."/>
            <person name="Arnold G.J."/>
            <person name="Basu M.K."/>
            <person name="Bauer D.J."/>
            <person name="Caceres C.E."/>
            <person name="Carmel L."/>
            <person name="Casola C."/>
            <person name="Choi J.H."/>
            <person name="Detter J.C."/>
            <person name="Dong Q."/>
            <person name="Dusheyko S."/>
            <person name="Eads B.D."/>
            <person name="Frohlich T."/>
            <person name="Geiler-Samerotte K.A."/>
            <person name="Gerlach D."/>
            <person name="Hatcher P."/>
            <person name="Jogdeo S."/>
            <person name="Krijgsveld J."/>
            <person name="Kriventseva E.V."/>
            <person name="Kultz D."/>
            <person name="Laforsch C."/>
            <person name="Lindquist E."/>
            <person name="Lopez J."/>
            <person name="Manak J.R."/>
            <person name="Muller J."/>
            <person name="Pangilinan J."/>
            <person name="Patwardhan R.P."/>
            <person name="Pitluck S."/>
            <person name="Pritham E.J."/>
            <person name="Rechtsteiner A."/>
            <person name="Rho M."/>
            <person name="Rogozin I.B."/>
            <person name="Sakarya O."/>
            <person name="Salamov A."/>
            <person name="Schaack S."/>
            <person name="Shapiro H."/>
            <person name="Shiga Y."/>
            <person name="Skalitzky C."/>
            <person name="Smith Z."/>
            <person name="Souvorov A."/>
            <person name="Sung W."/>
            <person name="Tang Z."/>
            <person name="Tsuchiya D."/>
            <person name="Tu H."/>
            <person name="Vos H."/>
            <person name="Wang M."/>
            <person name="Wolf Y.I."/>
            <person name="Yamagata H."/>
            <person name="Yamada T."/>
            <person name="Ye Y."/>
            <person name="Shaw J.R."/>
            <person name="Andrews J."/>
            <person name="Crease T.J."/>
            <person name="Tang H."/>
            <person name="Lucas S.M."/>
            <person name="Robertson H.M."/>
            <person name="Bork P."/>
            <person name="Koonin E.V."/>
            <person name="Zdobnov E.M."/>
            <person name="Grigoriev I.V."/>
            <person name="Lynch M."/>
            <person name="Boore J.L."/>
        </authorList>
    </citation>
    <scope>NUCLEOTIDE SEQUENCE [LARGE SCALE GENOMIC DNA]</scope>
</reference>
<dbReference type="AlphaFoldDB" id="E9GRJ0"/>
<evidence type="ECO:0000313" key="1">
    <source>
        <dbReference type="EMBL" id="EFX77782.1"/>
    </source>
</evidence>
<dbReference type="InParanoid" id="E9GRJ0"/>
<proteinExistence type="predicted"/>
<dbReference type="EMBL" id="GL732560">
    <property type="protein sequence ID" value="EFX77782.1"/>
    <property type="molecule type" value="Genomic_DNA"/>
</dbReference>
<dbReference type="KEGG" id="dpx:DAPPUDRAFT_246979"/>